<comment type="caution">
    <text evidence="3">The sequence shown here is derived from an EMBL/GenBank/DDBJ whole genome shotgun (WGS) entry which is preliminary data.</text>
</comment>
<keyword evidence="1" id="KW-0175">Coiled coil</keyword>
<evidence type="ECO:0000256" key="1">
    <source>
        <dbReference type="SAM" id="Coils"/>
    </source>
</evidence>
<feature type="coiled-coil region" evidence="1">
    <location>
        <begin position="162"/>
        <end position="189"/>
    </location>
</feature>
<feature type="compositionally biased region" description="Polar residues" evidence="2">
    <location>
        <begin position="149"/>
        <end position="159"/>
    </location>
</feature>
<proteinExistence type="predicted"/>
<feature type="region of interest" description="Disordered" evidence="2">
    <location>
        <begin position="115"/>
        <end position="159"/>
    </location>
</feature>
<organism evidence="3 4">
    <name type="scientific">Stylosanthes scabra</name>
    <dbReference type="NCBI Taxonomy" id="79078"/>
    <lineage>
        <taxon>Eukaryota</taxon>
        <taxon>Viridiplantae</taxon>
        <taxon>Streptophyta</taxon>
        <taxon>Embryophyta</taxon>
        <taxon>Tracheophyta</taxon>
        <taxon>Spermatophyta</taxon>
        <taxon>Magnoliopsida</taxon>
        <taxon>eudicotyledons</taxon>
        <taxon>Gunneridae</taxon>
        <taxon>Pentapetalae</taxon>
        <taxon>rosids</taxon>
        <taxon>fabids</taxon>
        <taxon>Fabales</taxon>
        <taxon>Fabaceae</taxon>
        <taxon>Papilionoideae</taxon>
        <taxon>50 kb inversion clade</taxon>
        <taxon>dalbergioids sensu lato</taxon>
        <taxon>Dalbergieae</taxon>
        <taxon>Pterocarpus clade</taxon>
        <taxon>Stylosanthes</taxon>
    </lineage>
</organism>
<gene>
    <name evidence="3" type="ORF">PIB30_097398</name>
</gene>
<dbReference type="Proteomes" id="UP001341840">
    <property type="component" value="Unassembled WGS sequence"/>
</dbReference>
<evidence type="ECO:0000313" key="4">
    <source>
        <dbReference type="Proteomes" id="UP001341840"/>
    </source>
</evidence>
<sequence>MGGMEVILIPLTLRPASTKNPTDDTIPKRKLDNAILNAQATAWHKLIIANVNPKQHGTTFDLNHAILIYVLMTEGEVNLPHIMKDVLLKRQMGNSYNLIPYPIFISRLASRFQKGEQPKVRRGRVIPPSRPPLAQQEEQQQPPPAASEIPSTSTQHLSEPSLQKIMRHLERQERLLHRQSRQIQNTQIMIHQALPDAVFTGLLSEDSSDSTEAES</sequence>
<evidence type="ECO:0000313" key="3">
    <source>
        <dbReference type="EMBL" id="MED6213855.1"/>
    </source>
</evidence>
<protein>
    <submittedName>
        <fullName evidence="3">Uncharacterized protein</fullName>
    </submittedName>
</protein>
<keyword evidence="4" id="KW-1185">Reference proteome</keyword>
<reference evidence="3 4" key="1">
    <citation type="journal article" date="2023" name="Plants (Basel)">
        <title>Bridging the Gap: Combining Genomics and Transcriptomics Approaches to Understand Stylosanthes scabra, an Orphan Legume from the Brazilian Caatinga.</title>
        <authorList>
            <person name="Ferreira-Neto J.R.C."/>
            <person name="da Silva M.D."/>
            <person name="Binneck E."/>
            <person name="de Melo N.F."/>
            <person name="da Silva R.H."/>
            <person name="de Melo A.L.T.M."/>
            <person name="Pandolfi V."/>
            <person name="Bustamante F.O."/>
            <person name="Brasileiro-Vidal A.C."/>
            <person name="Benko-Iseppon A.M."/>
        </authorList>
    </citation>
    <scope>NUCLEOTIDE SEQUENCE [LARGE SCALE GENOMIC DNA]</scope>
    <source>
        <tissue evidence="3">Leaves</tissue>
    </source>
</reference>
<dbReference type="EMBL" id="JASCZI010244048">
    <property type="protein sequence ID" value="MED6213855.1"/>
    <property type="molecule type" value="Genomic_DNA"/>
</dbReference>
<name>A0ABU6YV84_9FABA</name>
<accession>A0ABU6YV84</accession>
<evidence type="ECO:0000256" key="2">
    <source>
        <dbReference type="SAM" id="MobiDB-lite"/>
    </source>
</evidence>